<dbReference type="RefSeq" id="WP_304420647.1">
    <property type="nucleotide sequence ID" value="NZ_JANCMU010000003.1"/>
</dbReference>
<dbReference type="AlphaFoldDB" id="A0A9X4RWT4"/>
<gene>
    <name evidence="1" type="ORF">NMK71_07045</name>
</gene>
<dbReference type="EMBL" id="JANCMU010000003">
    <property type="protein sequence ID" value="MDG4946167.1"/>
    <property type="molecule type" value="Genomic_DNA"/>
</dbReference>
<reference evidence="1" key="1">
    <citation type="submission" date="2022-07" db="EMBL/GenBank/DDBJ databases">
        <title>Description and genome-wide analysis of Profundicola chukchiensis gen. nov., sp. nov., marine bacteria isolated from bottom sediments of the Chukchi Sea.</title>
        <authorList>
            <person name="Romanenko L."/>
            <person name="Otstavnykh N."/>
            <person name="Kurilenko V."/>
            <person name="Eremeev V."/>
            <person name="Velansky P."/>
            <person name="Mikhailov V."/>
            <person name="Isaeva M."/>
        </authorList>
    </citation>
    <scope>NUCLEOTIDE SEQUENCE</scope>
    <source>
        <strain evidence="1">KMM 9713</strain>
    </source>
</reference>
<proteinExistence type="predicted"/>
<evidence type="ECO:0000313" key="2">
    <source>
        <dbReference type="Proteomes" id="UP001152599"/>
    </source>
</evidence>
<organism evidence="1 2">
    <name type="scientific">Profundicola chukchiensis</name>
    <dbReference type="NCBI Taxonomy" id="2961959"/>
    <lineage>
        <taxon>Bacteria</taxon>
        <taxon>Pseudomonadati</taxon>
        <taxon>Bacteroidota</taxon>
        <taxon>Flavobacteriia</taxon>
        <taxon>Flavobacteriales</taxon>
        <taxon>Weeksellaceae</taxon>
        <taxon>Profundicola</taxon>
    </lineage>
</organism>
<dbReference type="Proteomes" id="UP001152599">
    <property type="component" value="Unassembled WGS sequence"/>
</dbReference>
<name>A0A9X4RWT4_9FLAO</name>
<evidence type="ECO:0000313" key="1">
    <source>
        <dbReference type="EMBL" id="MDG4946167.1"/>
    </source>
</evidence>
<evidence type="ECO:0008006" key="3">
    <source>
        <dbReference type="Google" id="ProtNLM"/>
    </source>
</evidence>
<dbReference type="PROSITE" id="PS51257">
    <property type="entry name" value="PROKAR_LIPOPROTEIN"/>
    <property type="match status" value="1"/>
</dbReference>
<accession>A0A9X4RWT4</accession>
<keyword evidence="2" id="KW-1185">Reference proteome</keyword>
<sequence length="186" mass="21059">MKKVLISLSLIFSIISCTKESANTENSNNETELALPLPVETKLTESKKLTSENFSGAAFEAKVPLEFMAKPSVGSGLDFNQYDSYFFTSADSLVQFYAYATTGNKRPNDIIFPNERIEKETAQIGDTLITTWKLNLNQQIGYLREFKEKAYPNGSIITGFYYKTPEAYDQYKDAFQQFEKSVKAKN</sequence>
<comment type="caution">
    <text evidence="1">The sequence shown here is derived from an EMBL/GenBank/DDBJ whole genome shotgun (WGS) entry which is preliminary data.</text>
</comment>
<protein>
    <recommendedName>
        <fullName evidence="3">Lipoprotein</fullName>
    </recommendedName>
</protein>